<evidence type="ECO:0008006" key="3">
    <source>
        <dbReference type="Google" id="ProtNLM"/>
    </source>
</evidence>
<organism evidence="1 2">
    <name type="scientific">Meganyctiphanes norvegica</name>
    <name type="common">Northern krill</name>
    <name type="synonym">Thysanopoda norvegica</name>
    <dbReference type="NCBI Taxonomy" id="48144"/>
    <lineage>
        <taxon>Eukaryota</taxon>
        <taxon>Metazoa</taxon>
        <taxon>Ecdysozoa</taxon>
        <taxon>Arthropoda</taxon>
        <taxon>Crustacea</taxon>
        <taxon>Multicrustacea</taxon>
        <taxon>Malacostraca</taxon>
        <taxon>Eumalacostraca</taxon>
        <taxon>Eucarida</taxon>
        <taxon>Euphausiacea</taxon>
        <taxon>Euphausiidae</taxon>
        <taxon>Meganyctiphanes</taxon>
    </lineage>
</organism>
<accession>A0AAV2Q2E0</accession>
<name>A0AAV2Q2E0_MEGNR</name>
<reference evidence="1 2" key="1">
    <citation type="submission" date="2024-05" db="EMBL/GenBank/DDBJ databases">
        <authorList>
            <person name="Wallberg A."/>
        </authorList>
    </citation>
    <scope>NUCLEOTIDE SEQUENCE [LARGE SCALE GENOMIC DNA]</scope>
</reference>
<evidence type="ECO:0000313" key="1">
    <source>
        <dbReference type="EMBL" id="CAL4068520.1"/>
    </source>
</evidence>
<gene>
    <name evidence="1" type="ORF">MNOR_LOCUS7322</name>
</gene>
<feature type="non-terminal residue" evidence="1">
    <location>
        <position position="1"/>
    </location>
</feature>
<comment type="caution">
    <text evidence="1">The sequence shown here is derived from an EMBL/GenBank/DDBJ whole genome shotgun (WGS) entry which is preliminary data.</text>
</comment>
<dbReference type="EMBL" id="CAXKWB010003191">
    <property type="protein sequence ID" value="CAL4068520.1"/>
    <property type="molecule type" value="Genomic_DNA"/>
</dbReference>
<dbReference type="Proteomes" id="UP001497623">
    <property type="component" value="Unassembled WGS sequence"/>
</dbReference>
<dbReference type="AlphaFoldDB" id="A0AAV2Q2E0"/>
<protein>
    <recommendedName>
        <fullName evidence="3">SWIM-type domain-containing protein</fullName>
    </recommendedName>
</protein>
<sequence>TETNMYVESFHNQLKTTYLKRRSNRRLDDLLHILHDMEKDTYWRHLHDVGYEREGITQKGNNRHVIGLKIKDDDVMVVDNSTWNIKSQTSNNKENAPVHEITLERPGCFVEKSEKKTNVCRDKCLELSCIGLCCHMYQCSCLDTNNLCKHIHKVHSYRVKSFQVPRFKRPEVQEMTDFDPSIEGHAIFHQTEAVEKESDKKVKGKNAEALKSLENISNHLCDENVVKLGTSRIYNMLKETELAFKAGSLKKNMEHYQFEELKKCHQI</sequence>
<proteinExistence type="predicted"/>
<keyword evidence="2" id="KW-1185">Reference proteome</keyword>
<evidence type="ECO:0000313" key="2">
    <source>
        <dbReference type="Proteomes" id="UP001497623"/>
    </source>
</evidence>